<dbReference type="RefSeq" id="WP_003863712.1">
    <property type="nucleotide sequence ID" value="NZ_CP011309.1"/>
</dbReference>
<dbReference type="Pfam" id="PF03724">
    <property type="entry name" value="META"/>
    <property type="match status" value="1"/>
</dbReference>
<protein>
    <recommendedName>
        <fullName evidence="2">DUF306 domain-containing protein</fullName>
    </recommendedName>
</protein>
<keyword evidence="4" id="KW-1185">Reference proteome</keyword>
<dbReference type="Proteomes" id="UP000034037">
    <property type="component" value="Chromosome"/>
</dbReference>
<feature type="chain" id="PRO_5038456720" description="DUF306 domain-containing protein" evidence="1">
    <location>
        <begin position="23"/>
        <end position="111"/>
    </location>
</feature>
<gene>
    <name evidence="3" type="ORF">YH66_00820</name>
</gene>
<evidence type="ECO:0000256" key="1">
    <source>
        <dbReference type="SAM" id="SignalP"/>
    </source>
</evidence>
<organism evidence="3 4">
    <name type="scientific">[Brevibacterium] flavum</name>
    <dbReference type="NCBI Taxonomy" id="92706"/>
    <lineage>
        <taxon>Bacteria</taxon>
        <taxon>Bacillati</taxon>
        <taxon>Actinomycetota</taxon>
        <taxon>Actinomycetes</taxon>
        <taxon>Mycobacteriales</taxon>
        <taxon>Corynebacteriaceae</taxon>
        <taxon>Corynebacterium</taxon>
    </lineage>
</organism>
<evidence type="ECO:0000313" key="3">
    <source>
        <dbReference type="EMBL" id="AKF26196.1"/>
    </source>
</evidence>
<proteinExistence type="predicted"/>
<sequence length="111" mass="11662">MKTYAVLIAVAGLALAGCSSSAPGIWRATEPADAYLEIADDGTLSGTDGCNRLFGGWEKDGSTITFGAIGMTEMYCEGVNDWLSQMHTATVTDATMTIFNEAGSNIGELKR</sequence>
<evidence type="ECO:0000259" key="2">
    <source>
        <dbReference type="Pfam" id="PF03724"/>
    </source>
</evidence>
<dbReference type="EMBL" id="CP011309">
    <property type="protein sequence ID" value="AKF26196.1"/>
    <property type="molecule type" value="Genomic_DNA"/>
</dbReference>
<feature type="domain" description="DUF306" evidence="2">
    <location>
        <begin position="29"/>
        <end position="103"/>
    </location>
</feature>
<dbReference type="HOGENOM" id="CLU_172402_0_0_11"/>
<dbReference type="InterPro" id="IPR038670">
    <property type="entry name" value="HslJ-like_sf"/>
</dbReference>
<evidence type="ECO:0000313" key="4">
    <source>
        <dbReference type="Proteomes" id="UP000034037"/>
    </source>
</evidence>
<dbReference type="InterPro" id="IPR005184">
    <property type="entry name" value="DUF306_Meta_HslJ"/>
</dbReference>
<dbReference type="PROSITE" id="PS51257">
    <property type="entry name" value="PROKAR_LIPOPROTEIN"/>
    <property type="match status" value="1"/>
</dbReference>
<keyword evidence="1" id="KW-0732">Signal</keyword>
<accession>A0A0F6Z3W5</accession>
<dbReference type="Gene3D" id="2.40.128.270">
    <property type="match status" value="1"/>
</dbReference>
<dbReference type="GeneID" id="1021106"/>
<dbReference type="PATRIC" id="fig|92706.3.peg.164"/>
<feature type="signal peptide" evidence="1">
    <location>
        <begin position="1"/>
        <end position="22"/>
    </location>
</feature>
<reference evidence="3 4" key="1">
    <citation type="submission" date="2015-04" db="EMBL/GenBank/DDBJ databases">
        <title>Complete Genome Sequence of Brevibacterium flavum ATCC 15168.</title>
        <authorList>
            <person name="Ahn J."/>
            <person name="Park G."/>
            <person name="Jeon W."/>
            <person name="Jang Y."/>
            <person name="Jang M."/>
            <person name="Lee H."/>
            <person name="Lee H."/>
        </authorList>
    </citation>
    <scope>NUCLEOTIDE SEQUENCE [LARGE SCALE GENOMIC DNA]</scope>
    <source>
        <strain evidence="3 4">ATCC 15168</strain>
    </source>
</reference>
<dbReference type="AlphaFoldDB" id="A0A0F6Z3W5"/>
<name>A0A0F6Z3W5_9CORY</name>